<accession>A0A7C3UXU3</accession>
<dbReference type="PANTHER" id="PTHR45772:SF7">
    <property type="entry name" value="AMINO ACID ABC TRANSPORTER ATP-BINDING PROTEIN"/>
    <property type="match status" value="1"/>
</dbReference>
<gene>
    <name evidence="5" type="ORF">ENW96_06765</name>
</gene>
<evidence type="ECO:0000256" key="3">
    <source>
        <dbReference type="ARBA" id="ARBA00022840"/>
    </source>
</evidence>
<dbReference type="Pfam" id="PF12399">
    <property type="entry name" value="BCA_ABC_TP_C"/>
    <property type="match status" value="1"/>
</dbReference>
<keyword evidence="2" id="KW-0547">Nucleotide-binding</keyword>
<dbReference type="GO" id="GO:0015808">
    <property type="term" value="P:L-alanine transport"/>
    <property type="evidence" value="ECO:0007669"/>
    <property type="project" value="TreeGrafter"/>
</dbReference>
<organism evidence="5">
    <name type="scientific">Desulfobacca acetoxidans</name>
    <dbReference type="NCBI Taxonomy" id="60893"/>
    <lineage>
        <taxon>Bacteria</taxon>
        <taxon>Pseudomonadati</taxon>
        <taxon>Thermodesulfobacteriota</taxon>
        <taxon>Desulfobaccia</taxon>
        <taxon>Desulfobaccales</taxon>
        <taxon>Desulfobaccaceae</taxon>
        <taxon>Desulfobacca</taxon>
    </lineage>
</organism>
<proteinExistence type="predicted"/>
<dbReference type="Gene3D" id="3.40.50.300">
    <property type="entry name" value="P-loop containing nucleotide triphosphate hydrolases"/>
    <property type="match status" value="1"/>
</dbReference>
<dbReference type="Pfam" id="PF00005">
    <property type="entry name" value="ABC_tran"/>
    <property type="match status" value="1"/>
</dbReference>
<keyword evidence="1" id="KW-0813">Transport</keyword>
<name>A0A7C3UXU3_9BACT</name>
<dbReference type="SUPFAM" id="SSF52540">
    <property type="entry name" value="P-loop containing nucleoside triphosphate hydrolases"/>
    <property type="match status" value="1"/>
</dbReference>
<dbReference type="GO" id="GO:0016887">
    <property type="term" value="F:ATP hydrolysis activity"/>
    <property type="evidence" value="ECO:0007669"/>
    <property type="project" value="InterPro"/>
</dbReference>
<feature type="domain" description="ABC transporter" evidence="4">
    <location>
        <begin position="4"/>
        <end position="251"/>
    </location>
</feature>
<dbReference type="GO" id="GO:1903805">
    <property type="term" value="P:L-valine import across plasma membrane"/>
    <property type="evidence" value="ECO:0007669"/>
    <property type="project" value="TreeGrafter"/>
</dbReference>
<dbReference type="InterPro" id="IPR003593">
    <property type="entry name" value="AAA+_ATPase"/>
</dbReference>
<dbReference type="InterPro" id="IPR032823">
    <property type="entry name" value="BCA_ABC_TP_C"/>
</dbReference>
<dbReference type="GO" id="GO:0005524">
    <property type="term" value="F:ATP binding"/>
    <property type="evidence" value="ECO:0007669"/>
    <property type="project" value="UniProtKB-KW"/>
</dbReference>
<dbReference type="InterPro" id="IPR051120">
    <property type="entry name" value="ABC_AA/LPS_Transport"/>
</dbReference>
<dbReference type="GO" id="GO:0005886">
    <property type="term" value="C:plasma membrane"/>
    <property type="evidence" value="ECO:0007669"/>
    <property type="project" value="TreeGrafter"/>
</dbReference>
<dbReference type="AlphaFoldDB" id="A0A7C3UXU3"/>
<sequence length="261" mass="28626">MTLLSVSSLSKNFGGVKALNDVNFEVREGEILALIGPNGAGKTTCFNVINGLLAPTSGTITLLGKNLSTLPPYRRARLGLARTFQNIQLFGGMTVLDNVLTGRHLNQRVGLLKALLPLPSVRRAESQNRQRARELLEFVDLADKADWPAEALAYGEQRRLEIARALAQEPKLLLLDEPAAGRNPRETEDLMSLLIRLRDLGITLLVIEHDMTLVMGLGHRIVVLDQGQVIAEGSPRDIRRDPRVIEAYLGKEEDDLVEGGG</sequence>
<dbReference type="InterPro" id="IPR017871">
    <property type="entry name" value="ABC_transporter-like_CS"/>
</dbReference>
<keyword evidence="3 5" id="KW-0067">ATP-binding</keyword>
<dbReference type="GO" id="GO:0015188">
    <property type="term" value="F:L-isoleucine transmembrane transporter activity"/>
    <property type="evidence" value="ECO:0007669"/>
    <property type="project" value="TreeGrafter"/>
</dbReference>
<dbReference type="EMBL" id="DTMF01000171">
    <property type="protein sequence ID" value="HGF34077.1"/>
    <property type="molecule type" value="Genomic_DNA"/>
</dbReference>
<dbReference type="GO" id="GO:1903806">
    <property type="term" value="P:L-isoleucine import across plasma membrane"/>
    <property type="evidence" value="ECO:0007669"/>
    <property type="project" value="TreeGrafter"/>
</dbReference>
<dbReference type="PANTHER" id="PTHR45772">
    <property type="entry name" value="CONSERVED COMPONENT OF ABC TRANSPORTER FOR NATURAL AMINO ACIDS-RELATED"/>
    <property type="match status" value="1"/>
</dbReference>
<dbReference type="GO" id="GO:0015192">
    <property type="term" value="F:L-phenylalanine transmembrane transporter activity"/>
    <property type="evidence" value="ECO:0007669"/>
    <property type="project" value="TreeGrafter"/>
</dbReference>
<dbReference type="GO" id="GO:0005304">
    <property type="term" value="F:L-valine transmembrane transporter activity"/>
    <property type="evidence" value="ECO:0007669"/>
    <property type="project" value="TreeGrafter"/>
</dbReference>
<dbReference type="InterPro" id="IPR027417">
    <property type="entry name" value="P-loop_NTPase"/>
</dbReference>
<dbReference type="CDD" id="cd03219">
    <property type="entry name" value="ABC_Mj1267_LivG_branched"/>
    <property type="match status" value="1"/>
</dbReference>
<evidence type="ECO:0000259" key="4">
    <source>
        <dbReference type="PROSITE" id="PS50893"/>
    </source>
</evidence>
<reference evidence="5" key="1">
    <citation type="journal article" date="2020" name="mSystems">
        <title>Genome- and Community-Level Interaction Insights into Carbon Utilization and Element Cycling Functions of Hydrothermarchaeota in Hydrothermal Sediment.</title>
        <authorList>
            <person name="Zhou Z."/>
            <person name="Liu Y."/>
            <person name="Xu W."/>
            <person name="Pan J."/>
            <person name="Luo Z.H."/>
            <person name="Li M."/>
        </authorList>
    </citation>
    <scope>NUCLEOTIDE SEQUENCE [LARGE SCALE GENOMIC DNA]</scope>
    <source>
        <strain evidence="5">SpSt-897</strain>
    </source>
</reference>
<evidence type="ECO:0000256" key="1">
    <source>
        <dbReference type="ARBA" id="ARBA00022448"/>
    </source>
</evidence>
<dbReference type="PROSITE" id="PS50893">
    <property type="entry name" value="ABC_TRANSPORTER_2"/>
    <property type="match status" value="1"/>
</dbReference>
<dbReference type="GO" id="GO:0042941">
    <property type="term" value="P:D-alanine transmembrane transport"/>
    <property type="evidence" value="ECO:0007669"/>
    <property type="project" value="TreeGrafter"/>
</dbReference>
<dbReference type="PROSITE" id="PS00211">
    <property type="entry name" value="ABC_TRANSPORTER_1"/>
    <property type="match status" value="1"/>
</dbReference>
<dbReference type="SMART" id="SM00382">
    <property type="entry name" value="AAA"/>
    <property type="match status" value="1"/>
</dbReference>
<dbReference type="InterPro" id="IPR003439">
    <property type="entry name" value="ABC_transporter-like_ATP-bd"/>
</dbReference>
<protein>
    <submittedName>
        <fullName evidence="5">ABC transporter ATP-binding protein</fullName>
    </submittedName>
</protein>
<comment type="caution">
    <text evidence="5">The sequence shown here is derived from an EMBL/GenBank/DDBJ whole genome shotgun (WGS) entry which is preliminary data.</text>
</comment>
<evidence type="ECO:0000313" key="5">
    <source>
        <dbReference type="EMBL" id="HGF34077.1"/>
    </source>
</evidence>
<dbReference type="FunFam" id="3.40.50.300:FF:000421">
    <property type="entry name" value="Branched-chain amino acid ABC transporter ATP-binding protein"/>
    <property type="match status" value="1"/>
</dbReference>
<evidence type="ECO:0000256" key="2">
    <source>
        <dbReference type="ARBA" id="ARBA00022741"/>
    </source>
</evidence>